<dbReference type="AlphaFoldDB" id="A0A645GFQ0"/>
<reference evidence="1" key="1">
    <citation type="submission" date="2019-08" db="EMBL/GenBank/DDBJ databases">
        <authorList>
            <person name="Kucharzyk K."/>
            <person name="Murdoch R.W."/>
            <person name="Higgins S."/>
            <person name="Loffler F."/>
        </authorList>
    </citation>
    <scope>NUCLEOTIDE SEQUENCE</scope>
</reference>
<protein>
    <submittedName>
        <fullName evidence="1">Uncharacterized protein</fullName>
    </submittedName>
</protein>
<proteinExistence type="predicted"/>
<name>A0A645GFQ0_9ZZZZ</name>
<comment type="caution">
    <text evidence="1">The sequence shown here is derived from an EMBL/GenBank/DDBJ whole genome shotgun (WGS) entry which is preliminary data.</text>
</comment>
<dbReference type="EMBL" id="VSSQ01071105">
    <property type="protein sequence ID" value="MPN22784.1"/>
    <property type="molecule type" value="Genomic_DNA"/>
</dbReference>
<sequence length="196" mass="22209">MLQPVGIFVELTARFSHQRFQLAHIHGRQLPDGPHAKLRQGRLCGSSHKQQRLYRQRPHKVLPVLRGNHRGCVWLFVIAAQLCKHLVKADPHGHRQSQLLFHSGADLIRHGPPVSAQQVEGPGHIQPALVHTERLHQIGVLLINGVDPVGIFPVQVVMGRQQHQSGAFFPRLPDGFRRDHAKFFRRFVLCQHNAPP</sequence>
<organism evidence="1">
    <name type="scientific">bioreactor metagenome</name>
    <dbReference type="NCBI Taxonomy" id="1076179"/>
    <lineage>
        <taxon>unclassified sequences</taxon>
        <taxon>metagenomes</taxon>
        <taxon>ecological metagenomes</taxon>
    </lineage>
</organism>
<gene>
    <name evidence="1" type="ORF">SDC9_170168</name>
</gene>
<accession>A0A645GFQ0</accession>
<evidence type="ECO:0000313" key="1">
    <source>
        <dbReference type="EMBL" id="MPN22784.1"/>
    </source>
</evidence>